<name>A0A0P4Y2P2_9CRUS</name>
<evidence type="ECO:0000256" key="2">
    <source>
        <dbReference type="ARBA" id="ARBA00006432"/>
    </source>
</evidence>
<dbReference type="Gene3D" id="3.30.300.30">
    <property type="match status" value="1"/>
</dbReference>
<proteinExistence type="inferred from homology"/>
<comment type="similarity">
    <text evidence="2">Belongs to the ATP-dependent AMP-binding enzyme family.</text>
</comment>
<dbReference type="PROSITE" id="PS00455">
    <property type="entry name" value="AMP_BINDING"/>
    <property type="match status" value="1"/>
</dbReference>
<keyword evidence="3" id="KW-0576">Peroxisome</keyword>
<feature type="domain" description="AMP-dependent synthetase/ligase" evidence="4">
    <location>
        <begin position="163"/>
        <end position="542"/>
    </location>
</feature>
<sequence>MKNIFKYLNDSESYFQFCMKFFFTMTTINHTKDFEVTKSKTGNHRIWIPVVAWNWAYYTVVVFISERSSEVEDICVSSSRSLLLIRMAKLGLLSRIYNFRIGVKAKQAFRVTTGPTVQRLGLNLQIRAMSDAPSGEASSIDKHIVYSRHKDFDLRSQTVVQRFFERASMWPNLTATECGLTGRKYTYGKLRDLTRNFGSALVRMGFKRGEVFGMVLPNLPEFPIILLGAAGIGMPVTTVNPIYNVEEIARQLQLSGATVVVTISELAGTLRQVAQLCPEIRRLIVVGKPEEGFASFGEMLQDPGNLFDENIEINPMEDVFALPFSSGTTGLPKGVMLSNANVTANIQQLLHPTAMKLTTPPPTRHETDVLQEVYVCILPFFHMYGMVGVMLTGLDLGAKMVILPRFEGDSYVNSLHQHHPSTLHLVPPLVLFLGHRPDLKLDAFRRLHTVAIGAAPLGLAVATRFVERFQKHDLLMQEGCGMTETTSVTHLSPVINNQIGSFGEPLSRTKVKVLDVDTGESLGPGQHGEMCVSGPQVMKGYYKNPKATEETIDSDGWLHTGDMVYYNEQNQFFIVDRLKELIKVKGLQVSPSELEDILRRHPGVLDVAVIGVPDDAAGELPRAYVVKKPGVALSKEEIAEFVDAKVSHHKKLKGGVHFLDAIPKTNTGKILRRELKIMSQ</sequence>
<dbReference type="GO" id="GO:0005777">
    <property type="term" value="C:peroxisome"/>
    <property type="evidence" value="ECO:0007669"/>
    <property type="project" value="UniProtKB-SubCell"/>
</dbReference>
<reference evidence="6" key="1">
    <citation type="submission" date="2015-10" db="EMBL/GenBank/DDBJ databases">
        <title>Daphnia magna gene sets from two clonal populations assembled and annotated with EvidentialGene.</title>
        <authorList>
            <person name="Gilbert D."/>
            <person name="Podicheti R."/>
            <person name="Orsini L."/>
            <person name="Colbourne J."/>
            <person name="Pfrender M."/>
        </authorList>
    </citation>
    <scope>NUCLEOTIDE SEQUENCE</scope>
</reference>
<keyword evidence="6" id="KW-0436">Ligase</keyword>
<dbReference type="InterPro" id="IPR020845">
    <property type="entry name" value="AMP-binding_CS"/>
</dbReference>
<dbReference type="PANTHER" id="PTHR24096:SF422">
    <property type="entry name" value="BCDNA.GH02901"/>
    <property type="match status" value="1"/>
</dbReference>
<dbReference type="GO" id="GO:0016405">
    <property type="term" value="F:CoA-ligase activity"/>
    <property type="evidence" value="ECO:0007669"/>
    <property type="project" value="TreeGrafter"/>
</dbReference>
<evidence type="ECO:0000259" key="4">
    <source>
        <dbReference type="Pfam" id="PF00501"/>
    </source>
</evidence>
<dbReference type="SUPFAM" id="SSF56801">
    <property type="entry name" value="Acetyl-CoA synthetase-like"/>
    <property type="match status" value="1"/>
</dbReference>
<comment type="subcellular location">
    <subcellularLocation>
        <location evidence="1">Peroxisome</location>
    </subcellularLocation>
</comment>
<dbReference type="Gene3D" id="2.30.38.10">
    <property type="entry name" value="Luciferase, Domain 3"/>
    <property type="match status" value="1"/>
</dbReference>
<dbReference type="InterPro" id="IPR000873">
    <property type="entry name" value="AMP-dep_synth/lig_dom"/>
</dbReference>
<dbReference type="Gene3D" id="3.40.50.980">
    <property type="match status" value="2"/>
</dbReference>
<dbReference type="AlphaFoldDB" id="A0A0P4Y2P2"/>
<evidence type="ECO:0000259" key="5">
    <source>
        <dbReference type="Pfam" id="PF13193"/>
    </source>
</evidence>
<protein>
    <submittedName>
        <fullName evidence="6">4-coumarate--CoA ligase</fullName>
    </submittedName>
</protein>
<dbReference type="Pfam" id="PF00501">
    <property type="entry name" value="AMP-binding"/>
    <property type="match status" value="1"/>
</dbReference>
<dbReference type="Pfam" id="PF13193">
    <property type="entry name" value="AMP-binding_C"/>
    <property type="match status" value="1"/>
</dbReference>
<dbReference type="EMBL" id="GDIP01237170">
    <property type="protein sequence ID" value="JAI86231.1"/>
    <property type="molecule type" value="Transcribed_RNA"/>
</dbReference>
<feature type="domain" description="AMP-binding enzyme C-terminal" evidence="5">
    <location>
        <begin position="593"/>
        <end position="669"/>
    </location>
</feature>
<dbReference type="OrthoDB" id="10253869at2759"/>
<accession>A0A0P4Y2P2</accession>
<dbReference type="EMBL" id="GDIP01241806">
    <property type="protein sequence ID" value="JAI81595.1"/>
    <property type="molecule type" value="Transcribed_RNA"/>
</dbReference>
<evidence type="ECO:0000256" key="3">
    <source>
        <dbReference type="ARBA" id="ARBA00023140"/>
    </source>
</evidence>
<reference evidence="6" key="2">
    <citation type="submission" date="2015-10" db="EMBL/GenBank/DDBJ databases">
        <authorList>
            <person name="Gilbert D.G."/>
        </authorList>
    </citation>
    <scope>NUCLEOTIDE SEQUENCE</scope>
</reference>
<dbReference type="InterPro" id="IPR045851">
    <property type="entry name" value="AMP-bd_C_sf"/>
</dbReference>
<evidence type="ECO:0000313" key="6">
    <source>
        <dbReference type="EMBL" id="JAI86231.1"/>
    </source>
</evidence>
<dbReference type="PANTHER" id="PTHR24096">
    <property type="entry name" value="LONG-CHAIN-FATTY-ACID--COA LIGASE"/>
    <property type="match status" value="1"/>
</dbReference>
<organism evidence="6">
    <name type="scientific">Daphnia magna</name>
    <dbReference type="NCBI Taxonomy" id="35525"/>
    <lineage>
        <taxon>Eukaryota</taxon>
        <taxon>Metazoa</taxon>
        <taxon>Ecdysozoa</taxon>
        <taxon>Arthropoda</taxon>
        <taxon>Crustacea</taxon>
        <taxon>Branchiopoda</taxon>
        <taxon>Diplostraca</taxon>
        <taxon>Cladocera</taxon>
        <taxon>Anomopoda</taxon>
        <taxon>Daphniidae</taxon>
        <taxon>Daphnia</taxon>
    </lineage>
</organism>
<dbReference type="CDD" id="cd05911">
    <property type="entry name" value="Firefly_Luc_like"/>
    <property type="match status" value="1"/>
</dbReference>
<evidence type="ECO:0000256" key="1">
    <source>
        <dbReference type="ARBA" id="ARBA00004275"/>
    </source>
</evidence>
<dbReference type="FunFam" id="3.30.300.30:FF:000007">
    <property type="entry name" value="4-coumarate--CoA ligase 2"/>
    <property type="match status" value="1"/>
</dbReference>
<dbReference type="InterPro" id="IPR025110">
    <property type="entry name" value="AMP-bd_C"/>
</dbReference>